<keyword evidence="6" id="KW-1185">Reference proteome</keyword>
<feature type="region of interest" description="Disordered" evidence="4">
    <location>
        <begin position="520"/>
        <end position="544"/>
    </location>
</feature>
<feature type="region of interest" description="Disordered" evidence="4">
    <location>
        <begin position="460"/>
        <end position="494"/>
    </location>
</feature>
<dbReference type="Pfam" id="PF14580">
    <property type="entry name" value="LRR_9"/>
    <property type="match status" value="1"/>
</dbReference>
<dbReference type="RefSeq" id="XP_015658104.1">
    <property type="nucleotide sequence ID" value="XM_015803462.1"/>
</dbReference>
<feature type="coiled-coil region" evidence="3">
    <location>
        <begin position="243"/>
        <end position="270"/>
    </location>
</feature>
<evidence type="ECO:0008006" key="7">
    <source>
        <dbReference type="Google" id="ProtNLM"/>
    </source>
</evidence>
<dbReference type="InterPro" id="IPR042655">
    <property type="entry name" value="LRC72"/>
</dbReference>
<evidence type="ECO:0000256" key="3">
    <source>
        <dbReference type="SAM" id="Coils"/>
    </source>
</evidence>
<dbReference type="GeneID" id="26905738"/>
<evidence type="ECO:0000256" key="1">
    <source>
        <dbReference type="ARBA" id="ARBA00022614"/>
    </source>
</evidence>
<dbReference type="OrthoDB" id="10251250at2759"/>
<evidence type="ECO:0000313" key="6">
    <source>
        <dbReference type="Proteomes" id="UP000037923"/>
    </source>
</evidence>
<accession>A0A0M9G057</accession>
<feature type="compositionally biased region" description="Low complexity" evidence="4">
    <location>
        <begin position="468"/>
        <end position="482"/>
    </location>
</feature>
<keyword evidence="3" id="KW-0175">Coiled coil</keyword>
<feature type="region of interest" description="Disordered" evidence="4">
    <location>
        <begin position="296"/>
        <end position="374"/>
    </location>
</feature>
<dbReference type="PANTHER" id="PTHR46759:SF1">
    <property type="entry name" value="LEUCINE-RICH REPEAT-CONTAINING PROTEIN 72"/>
    <property type="match status" value="1"/>
</dbReference>
<dbReference type="AlphaFoldDB" id="A0A0M9G057"/>
<protein>
    <recommendedName>
        <fullName evidence="7">Leucine-rich repeat protein (LRRP)</fullName>
    </recommendedName>
</protein>
<proteinExistence type="predicted"/>
<gene>
    <name evidence="5" type="ORF">ABB37_05448</name>
</gene>
<feature type="region of interest" description="Disordered" evidence="4">
    <location>
        <begin position="853"/>
        <end position="903"/>
    </location>
</feature>
<dbReference type="SUPFAM" id="SSF52075">
    <property type="entry name" value="Outer arm dynein light chain 1"/>
    <property type="match status" value="1"/>
</dbReference>
<evidence type="ECO:0000313" key="5">
    <source>
        <dbReference type="EMBL" id="KPA79665.1"/>
    </source>
</evidence>
<dbReference type="SMART" id="SM00369">
    <property type="entry name" value="LRR_TYP"/>
    <property type="match status" value="3"/>
</dbReference>
<comment type="caution">
    <text evidence="5">The sequence shown here is derived from an EMBL/GenBank/DDBJ whole genome shotgun (WGS) entry which is preliminary data.</text>
</comment>
<dbReference type="Proteomes" id="UP000037923">
    <property type="component" value="Unassembled WGS sequence"/>
</dbReference>
<dbReference type="OMA" id="VRPIGPY"/>
<keyword evidence="2" id="KW-0677">Repeat</keyword>
<organism evidence="5 6">
    <name type="scientific">Leptomonas pyrrhocoris</name>
    <name type="common">Firebug parasite</name>
    <dbReference type="NCBI Taxonomy" id="157538"/>
    <lineage>
        <taxon>Eukaryota</taxon>
        <taxon>Discoba</taxon>
        <taxon>Euglenozoa</taxon>
        <taxon>Kinetoplastea</taxon>
        <taxon>Metakinetoplastina</taxon>
        <taxon>Trypanosomatida</taxon>
        <taxon>Trypanosomatidae</taxon>
        <taxon>Leishmaniinae</taxon>
        <taxon>Leptomonas</taxon>
    </lineage>
</organism>
<dbReference type="InterPro" id="IPR003591">
    <property type="entry name" value="Leu-rich_rpt_typical-subtyp"/>
</dbReference>
<feature type="compositionally biased region" description="Polar residues" evidence="4">
    <location>
        <begin position="733"/>
        <end position="748"/>
    </location>
</feature>
<keyword evidence="1" id="KW-0433">Leucine-rich repeat</keyword>
<evidence type="ECO:0000256" key="4">
    <source>
        <dbReference type="SAM" id="MobiDB-lite"/>
    </source>
</evidence>
<reference evidence="5 6" key="1">
    <citation type="submission" date="2015-07" db="EMBL/GenBank/DDBJ databases">
        <title>High-quality genome of monoxenous trypanosomatid Leptomonas pyrrhocoris.</title>
        <authorList>
            <person name="Flegontov P."/>
            <person name="Butenko A."/>
            <person name="Firsov S."/>
            <person name="Vlcek C."/>
            <person name="Logacheva M.D."/>
            <person name="Field M."/>
            <person name="Filatov D."/>
            <person name="Flegontova O."/>
            <person name="Gerasimov E."/>
            <person name="Jackson A.P."/>
            <person name="Kelly S."/>
            <person name="Opperdoes F."/>
            <person name="O'Reilly A."/>
            <person name="Votypka J."/>
            <person name="Yurchenko V."/>
            <person name="Lukes J."/>
        </authorList>
    </citation>
    <scope>NUCLEOTIDE SEQUENCE [LARGE SCALE GENOMIC DNA]</scope>
    <source>
        <strain evidence="5">H10</strain>
    </source>
</reference>
<dbReference type="InterPro" id="IPR032675">
    <property type="entry name" value="LRR_dom_sf"/>
</dbReference>
<sequence>MQLDATTVVALRELACDHRHLTALHPHFTRFEQLDSLVLSHNALRTLHNLLPPPHLSDSSAASLSSLNTAASPAPAAPLYRGCHRLTRLHVSHNKLRDLAHDTDIPRLRLLEHLTLAHNQLTDLDCVLQPLRRLHHLRYVDLRGNPIVDEPAYRPRCIAALPQVEVLDGLTVTAEERRDAAAVTATDDFLQSRLQCTFTAASRGSDDSLSLPADTKRGPKQTASRFAKSAIAKDFDARYAAQLRQQAREKAAAVEARAAAERQREETREAFHAVWTLSQPGMPLSMEKWRTTMAAEGAGGQSNSTLNSGGDNSAAAAVGNAASRPGRKSPSQQQQQPSSTPGGPVARPRTPFSSRSAQLPPGTAAEEEASGTASVAVKKVEVPRDRLLPLIAASQQHMEGNDAQHESPYFGLLRGTGKADATAFSTTLSNAALEPSPVRLAAIQQALQASTRIIRTMNSKDGSEAADATHPPALPPASAAGAVEVRRSDKGSLPPGCAATFPVDVDVLRVIQRHKHALIPPPWEQTAEEEEEESSTRTHKRGDKVTLASSLGRVQQTTVVQEALVEVLVLLHQLFSSEELQLLEREYGRAELLRLLPLQEWSPAWESAADDTTSPINTLYAARVEMLLLSRPGGGAATSGGGGGGSGGSSRRATAEDRKKAANGAGRGGGAQGSASVAAGSPNAFSMRNSLTAGELAATAMLAARAALPTEPQYLWNLFVHPLTAGAAGRNAPSLSQGKANETAVSTPGSNVGGASAGVATPAATATATAGTSADESALHDPEVLRQLVRPIGPYEGRVLGSLLKLLKPPPSINPESLCDDLRRFHAVTQHAAVVTVNAPSPTAAAAATAATAVAPEASRGSVTASKSKKEAATPSAVEAEGSEGKRRLGKGTAGGSNAHRPAGASVYAAAPSNGHEHGRSMQQTAPPVAQQLSLLSILTALLFHPAFVRGRLQHWEQELVRRTMAAATTAADPTAATTATAQNSKEIAVGSTGAAGAKTGSLPPAGAVASATAAAAAAATTTTVEPPVTALSRLFHRVQELKSHVARVEEAAAAEVRLKLKGSAGAVKPVSLVNPSLVLLAYQR</sequence>
<evidence type="ECO:0000256" key="2">
    <source>
        <dbReference type="ARBA" id="ARBA00022737"/>
    </source>
</evidence>
<dbReference type="Gene3D" id="3.80.10.10">
    <property type="entry name" value="Ribonuclease Inhibitor"/>
    <property type="match status" value="1"/>
</dbReference>
<feature type="compositionally biased region" description="Gly residues" evidence="4">
    <location>
        <begin position="633"/>
        <end position="648"/>
    </location>
</feature>
<feature type="region of interest" description="Disordered" evidence="4">
    <location>
        <begin position="633"/>
        <end position="678"/>
    </location>
</feature>
<feature type="region of interest" description="Disordered" evidence="4">
    <location>
        <begin position="729"/>
        <end position="752"/>
    </location>
</feature>
<dbReference type="EMBL" id="LGTL01000010">
    <property type="protein sequence ID" value="KPA79665.1"/>
    <property type="molecule type" value="Genomic_DNA"/>
</dbReference>
<name>A0A0M9G057_LEPPY</name>
<dbReference type="VEuPathDB" id="TriTrypDB:LpyrH10_10_2170"/>
<feature type="compositionally biased region" description="Low complexity" evidence="4">
    <location>
        <begin position="307"/>
        <end position="344"/>
    </location>
</feature>
<dbReference type="PANTHER" id="PTHR46759">
    <property type="entry name" value="LEUCINE-RICH REPEAT-CONTAINING PROTEIN 72"/>
    <property type="match status" value="1"/>
</dbReference>